<name>A0ABV7YF65_9ACTN</name>
<dbReference type="Proteomes" id="UP001595699">
    <property type="component" value="Unassembled WGS sequence"/>
</dbReference>
<keyword evidence="3" id="KW-1185">Reference proteome</keyword>
<proteinExistence type="predicted"/>
<dbReference type="Pfam" id="PF13320">
    <property type="entry name" value="GH123_cat"/>
    <property type="match status" value="1"/>
</dbReference>
<dbReference type="InterPro" id="IPR025150">
    <property type="entry name" value="GH123_cat"/>
</dbReference>
<gene>
    <name evidence="2" type="ORF">ACFOUW_23760</name>
</gene>
<dbReference type="RefSeq" id="WP_205120928.1">
    <property type="nucleotide sequence ID" value="NZ_JAFBCM010000001.1"/>
</dbReference>
<accession>A0ABV7YF65</accession>
<evidence type="ECO:0000313" key="2">
    <source>
        <dbReference type="EMBL" id="MFC3763876.1"/>
    </source>
</evidence>
<feature type="domain" description="Glycoside hydrolase 123 catalytic" evidence="1">
    <location>
        <begin position="398"/>
        <end position="529"/>
    </location>
</feature>
<keyword evidence="2" id="KW-0378">Hydrolase</keyword>
<reference evidence="3" key="1">
    <citation type="journal article" date="2019" name="Int. J. Syst. Evol. Microbiol.">
        <title>The Global Catalogue of Microorganisms (GCM) 10K type strain sequencing project: providing services to taxonomists for standard genome sequencing and annotation.</title>
        <authorList>
            <consortium name="The Broad Institute Genomics Platform"/>
            <consortium name="The Broad Institute Genome Sequencing Center for Infectious Disease"/>
            <person name="Wu L."/>
            <person name="Ma J."/>
        </authorList>
    </citation>
    <scope>NUCLEOTIDE SEQUENCE [LARGE SCALE GENOMIC DNA]</scope>
    <source>
        <strain evidence="3">CGMCC 4.7241</strain>
    </source>
</reference>
<protein>
    <submittedName>
        <fullName evidence="2">Glycoside hydrolase domain-containing protein</fullName>
    </submittedName>
</protein>
<evidence type="ECO:0000259" key="1">
    <source>
        <dbReference type="Pfam" id="PF13320"/>
    </source>
</evidence>
<evidence type="ECO:0000313" key="3">
    <source>
        <dbReference type="Proteomes" id="UP001595699"/>
    </source>
</evidence>
<dbReference type="EMBL" id="JBHRZH010000021">
    <property type="protein sequence ID" value="MFC3763876.1"/>
    <property type="molecule type" value="Genomic_DNA"/>
</dbReference>
<comment type="caution">
    <text evidence="2">The sequence shown here is derived from an EMBL/GenBank/DDBJ whole genome shotgun (WGS) entry which is preliminary data.</text>
</comment>
<dbReference type="GO" id="GO:0016787">
    <property type="term" value="F:hydrolase activity"/>
    <property type="evidence" value="ECO:0007669"/>
    <property type="project" value="UniProtKB-KW"/>
</dbReference>
<organism evidence="2 3">
    <name type="scientific">Tenggerimyces flavus</name>
    <dbReference type="NCBI Taxonomy" id="1708749"/>
    <lineage>
        <taxon>Bacteria</taxon>
        <taxon>Bacillati</taxon>
        <taxon>Actinomycetota</taxon>
        <taxon>Actinomycetes</taxon>
        <taxon>Propionibacteriales</taxon>
        <taxon>Nocardioidaceae</taxon>
        <taxon>Tenggerimyces</taxon>
    </lineage>
</organism>
<sequence length="587" mass="64375">MALTGSAGVAAAAPGHSGHGRTVASIWAVNDGEKVDRDDLANSNERRNSAWNGRDIAIFGARNEIVSFQVVVESGSAGIEKLTAALPELRRGRHVITSRPPAEDPTQYAGRDIQAFSEGYLDVTKRTNADWIVPPGSPSEPADPLGPTPVQLIPSTAKAGLGGFPLTVAPRSNQAFWFDVYVPKDARAGTYRGTVTVRADRVVKRLPISLRVYDVTLPDENSLTAMIYYEPSQVERYQGRNLDPAFHRFAHRNRVEFVHAYDIPTASAALGRFRGADFTPANGYDGPGVGVGNTLVPRTFYGPGADFDTPEEAAANARPWTDWLGANLPDAETFVYMPDEPSPDQFPYIRSIGEAVHSSGAPLPVFVSHTYDAELDGPNKAIDLWGTVGDLYSSPVAAALRAEGRDMHPYNGQRPQLGSALIDSPATDPRATIWAAFKHGITRYFYWHANHWRHNGQANPAWERDQNVWAEPITFFNRRGFFANGDGVLVYPGEEVLHPAQDRGVPGPIGTIQLANYRRGLQDHQYLTMARAAGLSREVEKALATIVPRVLDDTALDQPVSYPEHGDPYERVRRDLLRSLEQAHSTR</sequence>